<evidence type="ECO:0000256" key="5">
    <source>
        <dbReference type="PROSITE-ProRule" id="PRU00043"/>
    </source>
</evidence>
<dbReference type="GO" id="GO:0016477">
    <property type="term" value="P:cell migration"/>
    <property type="evidence" value="ECO:0007669"/>
    <property type="project" value="TreeGrafter"/>
</dbReference>
<dbReference type="PROSITE" id="PS50268">
    <property type="entry name" value="CADHERIN_2"/>
    <property type="match status" value="1"/>
</dbReference>
<dbReference type="InterPro" id="IPR039808">
    <property type="entry name" value="Cadherin"/>
</dbReference>
<keyword evidence="4" id="KW-0472">Membrane</keyword>
<dbReference type="GO" id="GO:0007156">
    <property type="term" value="P:homophilic cell adhesion via plasma membrane adhesion molecules"/>
    <property type="evidence" value="ECO:0007669"/>
    <property type="project" value="InterPro"/>
</dbReference>
<sequence length="268" mass="30786">MKLRVLDVNDNAPLFLPPYIPSETSYLNFNDESQKFLPTTQENNTRESTVSDDYKVKSDQISINKQSNFDKIENGFITLTKANKASLSPRNKDEAGHKFPKPERNWPREQHAAIHPFDRMIMVSEEVQRGALIARILASDADTGDNARLAFDIINCNPVEHLTEPLRNYMIEEGIDTDNELLLFQQTREMTMKFKPLHIKQGVDESLKCSKVVNHQNNEEKAHWPPFILDRKDGSLWISGPVDKEAIDYYKLEVTVHDFGSPKRLTTT</sequence>
<evidence type="ECO:0000259" key="6">
    <source>
        <dbReference type="PROSITE" id="PS50268"/>
    </source>
</evidence>
<dbReference type="GO" id="GO:0008013">
    <property type="term" value="F:beta-catenin binding"/>
    <property type="evidence" value="ECO:0007669"/>
    <property type="project" value="TreeGrafter"/>
</dbReference>
<protein>
    <recommendedName>
        <fullName evidence="6">Cadherin domain-containing protein</fullName>
    </recommendedName>
</protein>
<evidence type="ECO:0000313" key="7">
    <source>
        <dbReference type="EMBL" id="VEL16169.1"/>
    </source>
</evidence>
<evidence type="ECO:0000256" key="2">
    <source>
        <dbReference type="ARBA" id="ARBA00022737"/>
    </source>
</evidence>
<organism evidence="7 8">
    <name type="scientific">Protopolystoma xenopodis</name>
    <dbReference type="NCBI Taxonomy" id="117903"/>
    <lineage>
        <taxon>Eukaryota</taxon>
        <taxon>Metazoa</taxon>
        <taxon>Spiralia</taxon>
        <taxon>Lophotrochozoa</taxon>
        <taxon>Platyhelminthes</taxon>
        <taxon>Monogenea</taxon>
        <taxon>Polyopisthocotylea</taxon>
        <taxon>Polystomatidea</taxon>
        <taxon>Polystomatidae</taxon>
        <taxon>Protopolystoma</taxon>
    </lineage>
</organism>
<dbReference type="InterPro" id="IPR020894">
    <property type="entry name" value="Cadherin_CS"/>
</dbReference>
<comment type="caution">
    <text evidence="7">The sequence shown here is derived from an EMBL/GenBank/DDBJ whole genome shotgun (WGS) entry which is preliminary data.</text>
</comment>
<name>A0A448WNK8_9PLAT</name>
<dbReference type="PANTHER" id="PTHR24027">
    <property type="entry name" value="CADHERIN-23"/>
    <property type="match status" value="1"/>
</dbReference>
<dbReference type="AlphaFoldDB" id="A0A448WNK8"/>
<keyword evidence="3 5" id="KW-0106">Calcium</keyword>
<gene>
    <name evidence="7" type="ORF">PXEA_LOCUS9609</name>
</gene>
<comment type="subcellular location">
    <subcellularLocation>
        <location evidence="1">Membrane</location>
    </subcellularLocation>
</comment>
<evidence type="ECO:0000256" key="4">
    <source>
        <dbReference type="ARBA" id="ARBA00023136"/>
    </source>
</evidence>
<keyword evidence="8" id="KW-1185">Reference proteome</keyword>
<dbReference type="Gene3D" id="2.60.40.60">
    <property type="entry name" value="Cadherins"/>
    <property type="match status" value="1"/>
</dbReference>
<accession>A0A448WNK8</accession>
<feature type="domain" description="Cadherin" evidence="6">
    <location>
        <begin position="115"/>
        <end position="262"/>
    </location>
</feature>
<dbReference type="PROSITE" id="PS00232">
    <property type="entry name" value="CADHERIN_1"/>
    <property type="match status" value="1"/>
</dbReference>
<dbReference type="OrthoDB" id="6252479at2759"/>
<evidence type="ECO:0000313" key="8">
    <source>
        <dbReference type="Proteomes" id="UP000784294"/>
    </source>
</evidence>
<dbReference type="SUPFAM" id="SSF49313">
    <property type="entry name" value="Cadherin-like"/>
    <property type="match status" value="1"/>
</dbReference>
<dbReference type="GO" id="GO:0016342">
    <property type="term" value="C:catenin complex"/>
    <property type="evidence" value="ECO:0007669"/>
    <property type="project" value="TreeGrafter"/>
</dbReference>
<reference evidence="7" key="1">
    <citation type="submission" date="2018-11" db="EMBL/GenBank/DDBJ databases">
        <authorList>
            <consortium name="Pathogen Informatics"/>
        </authorList>
    </citation>
    <scope>NUCLEOTIDE SEQUENCE</scope>
</reference>
<dbReference type="EMBL" id="CAAALY010027428">
    <property type="protein sequence ID" value="VEL16169.1"/>
    <property type="molecule type" value="Genomic_DNA"/>
</dbReference>
<dbReference type="GO" id="GO:0005509">
    <property type="term" value="F:calcium ion binding"/>
    <property type="evidence" value="ECO:0007669"/>
    <property type="project" value="UniProtKB-UniRule"/>
</dbReference>
<dbReference type="InterPro" id="IPR002126">
    <property type="entry name" value="Cadherin-like_dom"/>
</dbReference>
<dbReference type="CDD" id="cd11304">
    <property type="entry name" value="Cadherin_repeat"/>
    <property type="match status" value="1"/>
</dbReference>
<dbReference type="PANTHER" id="PTHR24027:SF438">
    <property type="entry name" value="CADHERIN 23"/>
    <property type="match status" value="1"/>
</dbReference>
<dbReference type="InterPro" id="IPR015919">
    <property type="entry name" value="Cadherin-like_sf"/>
</dbReference>
<dbReference type="GO" id="GO:0045296">
    <property type="term" value="F:cadherin binding"/>
    <property type="evidence" value="ECO:0007669"/>
    <property type="project" value="TreeGrafter"/>
</dbReference>
<proteinExistence type="predicted"/>
<evidence type="ECO:0000256" key="1">
    <source>
        <dbReference type="ARBA" id="ARBA00004370"/>
    </source>
</evidence>
<evidence type="ECO:0000256" key="3">
    <source>
        <dbReference type="ARBA" id="ARBA00022837"/>
    </source>
</evidence>
<keyword evidence="2" id="KW-0677">Repeat</keyword>
<dbReference type="Proteomes" id="UP000784294">
    <property type="component" value="Unassembled WGS sequence"/>
</dbReference>